<comment type="caution">
    <text evidence="1">The sequence shown here is derived from an EMBL/GenBank/DDBJ whole genome shotgun (WGS) entry which is preliminary data.</text>
</comment>
<gene>
    <name evidence="1" type="ORF">GSLYS_00001044001</name>
</gene>
<keyword evidence="2" id="KW-1185">Reference proteome</keyword>
<evidence type="ECO:0000313" key="1">
    <source>
        <dbReference type="EMBL" id="CAL1526867.1"/>
    </source>
</evidence>
<dbReference type="Proteomes" id="UP001497497">
    <property type="component" value="Unassembled WGS sequence"/>
</dbReference>
<name>A0AAV2H263_LYMST</name>
<sequence>LHHAENVKEFNDTGQDFVFTFSKLAFEAYCHALTSAKLARALDKALRLLPSPYITCVNEELERVLQHVLTENKLVEIQLLSSLLEQNPLAKMKAKKHFVAITKILRNLLCSYINGEITHDGEMPEQSHYICKLSIQVIQLFPQDIQQLFTASVPQPQPLCHQWEEIVLKLIQLLLQSTNRDLLLLIGTSLAMALNLTQSLDSIQNVYKDLIAVLLKGN</sequence>
<reference evidence="1 2" key="1">
    <citation type="submission" date="2024-04" db="EMBL/GenBank/DDBJ databases">
        <authorList>
            <consortium name="Genoscope - CEA"/>
            <person name="William W."/>
        </authorList>
    </citation>
    <scope>NUCLEOTIDE SEQUENCE [LARGE SCALE GENOMIC DNA]</scope>
</reference>
<feature type="non-terminal residue" evidence="1">
    <location>
        <position position="1"/>
    </location>
</feature>
<organism evidence="1 2">
    <name type="scientific">Lymnaea stagnalis</name>
    <name type="common">Great pond snail</name>
    <name type="synonym">Helix stagnalis</name>
    <dbReference type="NCBI Taxonomy" id="6523"/>
    <lineage>
        <taxon>Eukaryota</taxon>
        <taxon>Metazoa</taxon>
        <taxon>Spiralia</taxon>
        <taxon>Lophotrochozoa</taxon>
        <taxon>Mollusca</taxon>
        <taxon>Gastropoda</taxon>
        <taxon>Heterobranchia</taxon>
        <taxon>Euthyneura</taxon>
        <taxon>Panpulmonata</taxon>
        <taxon>Hygrophila</taxon>
        <taxon>Lymnaeoidea</taxon>
        <taxon>Lymnaeidae</taxon>
        <taxon>Lymnaea</taxon>
    </lineage>
</organism>
<proteinExistence type="predicted"/>
<evidence type="ECO:0000313" key="2">
    <source>
        <dbReference type="Proteomes" id="UP001497497"/>
    </source>
</evidence>
<accession>A0AAV2H263</accession>
<dbReference type="EMBL" id="CAXITT010000010">
    <property type="protein sequence ID" value="CAL1526867.1"/>
    <property type="molecule type" value="Genomic_DNA"/>
</dbReference>
<protein>
    <submittedName>
        <fullName evidence="1">Uncharacterized protein</fullName>
    </submittedName>
</protein>
<dbReference type="AlphaFoldDB" id="A0AAV2H263"/>